<dbReference type="RefSeq" id="WP_092065091.1">
    <property type="nucleotide sequence ID" value="NZ_FNIN01000005.1"/>
</dbReference>
<dbReference type="InterPro" id="IPR006124">
    <property type="entry name" value="Metalloenzyme"/>
</dbReference>
<dbReference type="PANTHER" id="PTHR31209">
    <property type="entry name" value="COFACTOR-INDEPENDENT PHOSPHOGLYCERATE MUTASE"/>
    <property type="match status" value="1"/>
</dbReference>
<dbReference type="InterPro" id="IPR017850">
    <property type="entry name" value="Alkaline_phosphatase_core_sf"/>
</dbReference>
<dbReference type="GO" id="GO:0046872">
    <property type="term" value="F:metal ion binding"/>
    <property type="evidence" value="ECO:0007669"/>
    <property type="project" value="InterPro"/>
</dbReference>
<dbReference type="NCBIfam" id="TIGR02535">
    <property type="entry name" value="hyp_Hser_kinase"/>
    <property type="match status" value="1"/>
</dbReference>
<evidence type="ECO:0000259" key="7">
    <source>
        <dbReference type="Pfam" id="PF01676"/>
    </source>
</evidence>
<keyword evidence="9" id="KW-1185">Reference proteome</keyword>
<dbReference type="Proteomes" id="UP000199602">
    <property type="component" value="Unassembled WGS sequence"/>
</dbReference>
<protein>
    <submittedName>
        <fullName evidence="8">2,3-bisphosphoglycerate-independent phosphoglycerate mutase</fullName>
    </submittedName>
</protein>
<dbReference type="Pfam" id="PF10143">
    <property type="entry name" value="PhosphMutase"/>
    <property type="match status" value="1"/>
</dbReference>
<feature type="domain" description="Metalloenzyme" evidence="7">
    <location>
        <begin position="1"/>
        <end position="360"/>
    </location>
</feature>
<evidence type="ECO:0000256" key="6">
    <source>
        <dbReference type="ARBA" id="ARBA00023235"/>
    </source>
</evidence>
<dbReference type="InterPro" id="IPR023665">
    <property type="entry name" value="ApgAM_prokaryotes"/>
</dbReference>
<evidence type="ECO:0000256" key="2">
    <source>
        <dbReference type="ARBA" id="ARBA00002315"/>
    </source>
</evidence>
<dbReference type="AlphaFoldDB" id="A0A1H0DL40"/>
<evidence type="ECO:0000256" key="4">
    <source>
        <dbReference type="ARBA" id="ARBA00005524"/>
    </source>
</evidence>
<dbReference type="NCBIfam" id="NF003242">
    <property type="entry name" value="PRK04200.1"/>
    <property type="match status" value="1"/>
</dbReference>
<dbReference type="Pfam" id="PF01676">
    <property type="entry name" value="Metalloenzyme"/>
    <property type="match status" value="1"/>
</dbReference>
<dbReference type="NCBIfam" id="TIGR00306">
    <property type="entry name" value="apgM"/>
    <property type="match status" value="1"/>
</dbReference>
<dbReference type="InterPro" id="IPR004456">
    <property type="entry name" value="Pglycerate_mutase_ApgM"/>
</dbReference>
<dbReference type="GO" id="GO:0004619">
    <property type="term" value="F:phosphoglycerate mutase activity"/>
    <property type="evidence" value="ECO:0007669"/>
    <property type="project" value="UniProtKB-EC"/>
</dbReference>
<proteinExistence type="inferred from homology"/>
<sequence>MKIIFLIEDGMGDFPLPELNNKTPLEAANTSYLDSLAPHSLIGRCQTIPQGFPPGSDVANMALLGYDPVKYHTGRGPIEAAAQNIITQKNDLIWRCNLVEITDFSSQGKMLDYSAGHIDTNTAKKLIGWLNSKLSSSEFKLIPGVQYRHLLIQPQGYQKISNLSPRPPHDILSQNISQDIKTYKQYPPLYNFLKDAFKLLNHNPIWPKANSLWPWGQGKPLTLPDFTQKTGLKGAVISAVDLIKGLGQAANLEVIEVKGATGLVNTNYQGKLEAAINFLKTGDFLFLHLEGPDEAGHIGSIRDKIQAIEKFDKYILGPLLKNLNQSFTVVILCDHFTPITLRTHIADPVPFLIYNSQKKFKDKGQKTFSEKSAQQSPLFIRKGENFLNFVLEQANA</sequence>
<dbReference type="GO" id="GO:0006096">
    <property type="term" value="P:glycolytic process"/>
    <property type="evidence" value="ECO:0007669"/>
    <property type="project" value="UniProtKB-KW"/>
</dbReference>
<dbReference type="OrthoDB" id="9804453at2"/>
<keyword evidence="5" id="KW-0324">Glycolysis</keyword>
<comment type="pathway">
    <text evidence="3">Carbohydrate degradation.</text>
</comment>
<gene>
    <name evidence="8" type="ORF">SAMN04488516_10563</name>
</gene>
<comment type="function">
    <text evidence="2">Catalyzes the interconversion of 2-phosphoglycerate and 3-phosphoglycerate.</text>
</comment>
<name>A0A1H0DL40_9BACT</name>
<evidence type="ECO:0000256" key="3">
    <source>
        <dbReference type="ARBA" id="ARBA00004921"/>
    </source>
</evidence>
<dbReference type="STRING" id="206665.SAMN04488516_10563"/>
<comment type="catalytic activity">
    <reaction evidence="1">
        <text>(2R)-2-phosphoglycerate = (2R)-3-phosphoglycerate</text>
        <dbReference type="Rhea" id="RHEA:15901"/>
        <dbReference type="ChEBI" id="CHEBI:58272"/>
        <dbReference type="ChEBI" id="CHEBI:58289"/>
        <dbReference type="EC" id="5.4.2.12"/>
    </reaction>
</comment>
<comment type="similarity">
    <text evidence="4">Belongs to the BPG-independent phosphoglycerate mutase family. A-PGAM subfamily.</text>
</comment>
<dbReference type="EMBL" id="FNIN01000005">
    <property type="protein sequence ID" value="SDN70854.1"/>
    <property type="molecule type" value="Genomic_DNA"/>
</dbReference>
<evidence type="ECO:0000256" key="1">
    <source>
        <dbReference type="ARBA" id="ARBA00000370"/>
    </source>
</evidence>
<evidence type="ECO:0000256" key="5">
    <source>
        <dbReference type="ARBA" id="ARBA00023152"/>
    </source>
</evidence>
<dbReference type="PANTHER" id="PTHR31209:SF4">
    <property type="entry name" value="2,3-BISPHOSPHOGLYCERATE-INDEPENDENT PHOSPHOGLYCERATE MUTASE"/>
    <property type="match status" value="1"/>
</dbReference>
<evidence type="ECO:0000313" key="9">
    <source>
        <dbReference type="Proteomes" id="UP000199602"/>
    </source>
</evidence>
<dbReference type="SUPFAM" id="SSF53649">
    <property type="entry name" value="Alkaline phosphatase-like"/>
    <property type="match status" value="1"/>
</dbReference>
<dbReference type="CDD" id="cd16011">
    <property type="entry name" value="iPGM_like"/>
    <property type="match status" value="1"/>
</dbReference>
<dbReference type="PIRSF" id="PIRSF006392">
    <property type="entry name" value="IPGAM_arch"/>
    <property type="match status" value="1"/>
</dbReference>
<dbReference type="Gene3D" id="3.40.720.10">
    <property type="entry name" value="Alkaline Phosphatase, subunit A"/>
    <property type="match status" value="2"/>
</dbReference>
<evidence type="ECO:0000313" key="8">
    <source>
        <dbReference type="EMBL" id="SDN70854.1"/>
    </source>
</evidence>
<organism evidence="8 9">
    <name type="scientific">Desulfonauticus submarinus</name>
    <dbReference type="NCBI Taxonomy" id="206665"/>
    <lineage>
        <taxon>Bacteria</taxon>
        <taxon>Pseudomonadati</taxon>
        <taxon>Thermodesulfobacteriota</taxon>
        <taxon>Desulfovibrionia</taxon>
        <taxon>Desulfovibrionales</taxon>
        <taxon>Desulfonauticaceae</taxon>
        <taxon>Desulfonauticus</taxon>
    </lineage>
</organism>
<reference evidence="8 9" key="1">
    <citation type="submission" date="2016-10" db="EMBL/GenBank/DDBJ databases">
        <authorList>
            <person name="de Groot N.N."/>
        </authorList>
    </citation>
    <scope>NUCLEOTIDE SEQUENCE [LARGE SCALE GENOMIC DNA]</scope>
    <source>
        <strain evidence="8 9">DSM 15269</strain>
    </source>
</reference>
<accession>A0A1H0DL40</accession>
<keyword evidence="6" id="KW-0413">Isomerase</keyword>